<feature type="signal peptide" evidence="1">
    <location>
        <begin position="1"/>
        <end position="25"/>
    </location>
</feature>
<dbReference type="Proteomes" id="UP000193870">
    <property type="component" value="Unassembled WGS sequence"/>
</dbReference>
<evidence type="ECO:0000313" key="3">
    <source>
        <dbReference type="Proteomes" id="UP000193870"/>
    </source>
</evidence>
<accession>A0A1Y5RFQ7</accession>
<keyword evidence="1" id="KW-0732">Signal</keyword>
<evidence type="ECO:0000313" key="2">
    <source>
        <dbReference type="EMBL" id="SLN16496.1"/>
    </source>
</evidence>
<evidence type="ECO:0000256" key="1">
    <source>
        <dbReference type="SAM" id="SignalP"/>
    </source>
</evidence>
<proteinExistence type="predicted"/>
<sequence>MSMSDPANIARAIAICLLAAGPAAAQSLCGNGDSEAVLDAIEGRWTAQEKIALESHADSYFRAPDPAPVVIRDGRIESAFLDSLQGQPLDLALADGPIYDTDAVDALLEDTRNQTLADLLSDTPCGPEDLPQLVAHVPDTEGISAGGTVTLIPYFEDRMLMVTELELSSPEALLFMAGVAYMTPSDPD</sequence>
<dbReference type="STRING" id="315423.SAMN04488020_101389"/>
<gene>
    <name evidence="2" type="ORF">PAM7066_00389</name>
</gene>
<name>A0A1Y5RFQ7_9RHOB</name>
<protein>
    <submittedName>
        <fullName evidence="2">Uncharacterized protein</fullName>
    </submittedName>
</protein>
<organism evidence="2 3">
    <name type="scientific">Palleronia marisminoris</name>
    <dbReference type="NCBI Taxonomy" id="315423"/>
    <lineage>
        <taxon>Bacteria</taxon>
        <taxon>Pseudomonadati</taxon>
        <taxon>Pseudomonadota</taxon>
        <taxon>Alphaproteobacteria</taxon>
        <taxon>Rhodobacterales</taxon>
        <taxon>Roseobacteraceae</taxon>
        <taxon>Palleronia</taxon>
    </lineage>
</organism>
<dbReference type="EMBL" id="FWFV01000001">
    <property type="protein sequence ID" value="SLN16496.1"/>
    <property type="molecule type" value="Genomic_DNA"/>
</dbReference>
<dbReference type="RefSeq" id="WP_176237560.1">
    <property type="nucleotide sequence ID" value="NZ_FWFV01000001.1"/>
</dbReference>
<keyword evidence="3" id="KW-1185">Reference proteome</keyword>
<feature type="chain" id="PRO_5010990353" evidence="1">
    <location>
        <begin position="26"/>
        <end position="188"/>
    </location>
</feature>
<reference evidence="2 3" key="1">
    <citation type="submission" date="2017-03" db="EMBL/GenBank/DDBJ databases">
        <authorList>
            <person name="Afonso C.L."/>
            <person name="Miller P.J."/>
            <person name="Scott M.A."/>
            <person name="Spackman E."/>
            <person name="Goraichik I."/>
            <person name="Dimitrov K.M."/>
            <person name="Suarez D.L."/>
            <person name="Swayne D.E."/>
        </authorList>
    </citation>
    <scope>NUCLEOTIDE SEQUENCE [LARGE SCALE GENOMIC DNA]</scope>
    <source>
        <strain evidence="2 3">CECT 7066</strain>
    </source>
</reference>
<dbReference type="AlphaFoldDB" id="A0A1Y5RFQ7"/>